<evidence type="ECO:0000313" key="2">
    <source>
        <dbReference type="Proteomes" id="UP000237000"/>
    </source>
</evidence>
<dbReference type="EMBL" id="JXTC01000043">
    <property type="protein sequence ID" value="PON95710.1"/>
    <property type="molecule type" value="Genomic_DNA"/>
</dbReference>
<proteinExistence type="predicted"/>
<dbReference type="Proteomes" id="UP000237000">
    <property type="component" value="Unassembled WGS sequence"/>
</dbReference>
<name>A0A2P5FD40_TREOI</name>
<sequence length="105" mass="11969">MGSHYSITSQSISYVRSLGIYGRVEAALNWATRRLNLDYIYGQPDSIFYSRFHVSCDISVLGRAVFVWLGQQLFGIRNRLFEELLGVGDTLVEHLMVLILAWLLA</sequence>
<dbReference type="InParanoid" id="A0A2P5FD40"/>
<gene>
    <name evidence="1" type="ORF">TorRG33x02_085390</name>
</gene>
<dbReference type="AlphaFoldDB" id="A0A2P5FD40"/>
<organism evidence="1 2">
    <name type="scientific">Trema orientale</name>
    <name type="common">Charcoal tree</name>
    <name type="synonym">Celtis orientalis</name>
    <dbReference type="NCBI Taxonomy" id="63057"/>
    <lineage>
        <taxon>Eukaryota</taxon>
        <taxon>Viridiplantae</taxon>
        <taxon>Streptophyta</taxon>
        <taxon>Embryophyta</taxon>
        <taxon>Tracheophyta</taxon>
        <taxon>Spermatophyta</taxon>
        <taxon>Magnoliopsida</taxon>
        <taxon>eudicotyledons</taxon>
        <taxon>Gunneridae</taxon>
        <taxon>Pentapetalae</taxon>
        <taxon>rosids</taxon>
        <taxon>fabids</taxon>
        <taxon>Rosales</taxon>
        <taxon>Cannabaceae</taxon>
        <taxon>Trema</taxon>
    </lineage>
</organism>
<keyword evidence="2" id="KW-1185">Reference proteome</keyword>
<comment type="caution">
    <text evidence="1">The sequence shown here is derived from an EMBL/GenBank/DDBJ whole genome shotgun (WGS) entry which is preliminary data.</text>
</comment>
<evidence type="ECO:0000313" key="1">
    <source>
        <dbReference type="EMBL" id="PON95710.1"/>
    </source>
</evidence>
<protein>
    <submittedName>
        <fullName evidence="1">Uncharacterized protein</fullName>
    </submittedName>
</protein>
<accession>A0A2P5FD40</accession>
<reference evidence="2" key="1">
    <citation type="submission" date="2016-06" db="EMBL/GenBank/DDBJ databases">
        <title>Parallel loss of symbiosis genes in relatives of nitrogen-fixing non-legume Parasponia.</title>
        <authorList>
            <person name="Van Velzen R."/>
            <person name="Holmer R."/>
            <person name="Bu F."/>
            <person name="Rutten L."/>
            <person name="Van Zeijl A."/>
            <person name="Liu W."/>
            <person name="Santuari L."/>
            <person name="Cao Q."/>
            <person name="Sharma T."/>
            <person name="Shen D."/>
            <person name="Roswanjaya Y."/>
            <person name="Wardhani T."/>
            <person name="Kalhor M.S."/>
            <person name="Jansen J."/>
            <person name="Van den Hoogen J."/>
            <person name="Gungor B."/>
            <person name="Hartog M."/>
            <person name="Hontelez J."/>
            <person name="Verver J."/>
            <person name="Yang W.-C."/>
            <person name="Schijlen E."/>
            <person name="Repin R."/>
            <person name="Schilthuizen M."/>
            <person name="Schranz E."/>
            <person name="Heidstra R."/>
            <person name="Miyata K."/>
            <person name="Fedorova E."/>
            <person name="Kohlen W."/>
            <person name="Bisseling T."/>
            <person name="Smit S."/>
            <person name="Geurts R."/>
        </authorList>
    </citation>
    <scope>NUCLEOTIDE SEQUENCE [LARGE SCALE GENOMIC DNA]</scope>
    <source>
        <strain evidence="2">cv. RG33-2</strain>
    </source>
</reference>